<keyword evidence="4" id="KW-0539">Nucleus</keyword>
<keyword evidence="5" id="KW-0863">Zinc-finger</keyword>
<dbReference type="Proteomes" id="UP001497444">
    <property type="component" value="Chromosome 8"/>
</dbReference>
<dbReference type="PROSITE" id="PS50089">
    <property type="entry name" value="ZF_RING_2"/>
    <property type="match status" value="1"/>
</dbReference>
<evidence type="ECO:0000256" key="4">
    <source>
        <dbReference type="ARBA" id="ARBA00023242"/>
    </source>
</evidence>
<evidence type="ECO:0000259" key="9">
    <source>
        <dbReference type="PROSITE" id="PS51667"/>
    </source>
</evidence>
<sequence length="981" mass="111185">MQKQSTKSEKERKKRSKKVKAKTHQSGRKRESRQVARGVHLCGLGANHGCKTAKRRKVVDEVPDEQRCRRSDGRDWRCSKRVFQGSLCEYHYIQIRNRNKTYTKPKKPVVKTTISEESIKPNARKRVIANKESKSYNLSLSGKSQRRSTGRAAESDPEEFSADDSGNAKLQNGGNKLSTKEKEDSCRMCHQCQRSDKQNVIYCLKCDRKRYCSGCIKTWYPLLSEEDVAQECPFCRENCNCKACLRSCGPKRETVKLSRKETLEVLKHLLLKLLPCLKQLHQEQREELKLERSLQRTSSVKVEQAVIPKDERLYCDNCKTSIVDYHRNCSGCDYDLCLTCSHELRLGHQPGGDQSESAQQKLQLQDDIKEADTMEVNAVPAPIPLWEAGQGGRIPCPPKSQGGCGGLHTLQLKTLFEPDWLAKLTTDAENIAATCHNLKEQDSMHCSICDLSDPDSGKHLRLAAHRVGGHDNHLFCPTRQSVEAEGLVHFQRHWIEGEPVIVRDVLEGGSGLSWEPMVMWRAVRETTKNKFKEETKSVKALDCLDWREVEINIHQFFAGYEEGRLQPGGWPEMLKLKDWPPSNYFEERLPRHEAEFLASLPFHEYTDPRDGLLNLAALLPKDAIKPDLGPKTYIAYGLKEELGKGDSVTKLHCDMSDAVNVLTHTAEIKYPYRQQKRIKKLLQDFKESKRSEAHNMEEAKDEPVSTPDCRDSLSAVGKTDVAPCSKDSEKCSLVGAGTEQPIDNNREIQDAVLSSKLESNGDSGLPANGKITLLFTGSRDGASAQPDNGKSSMEVGIECLHTETNKRVGNGVSAATESLSNGQDRAQYGGALWDIFRRQDVPKLKEYLRIHWKEFLHLDGKPVPSITHPIHDQTFFLDEEHKRKLKEEFGIEAWTFEQDYGEAVFIPAGCPHQVRNLKSCIKVALDFVSPENVQECLKLTEEFRLLPMDHRAKEDKLEVKKMMLYAAKTAIEQLEILKDPK</sequence>
<evidence type="ECO:0000256" key="1">
    <source>
        <dbReference type="ARBA" id="ARBA00004123"/>
    </source>
</evidence>
<reference evidence="10" key="1">
    <citation type="submission" date="2024-02" db="EMBL/GenBank/DDBJ databases">
        <authorList>
            <consortium name="ELIXIR-Norway"/>
            <consortium name="Elixir Norway"/>
        </authorList>
    </citation>
    <scope>NUCLEOTIDE SEQUENCE</scope>
</reference>
<dbReference type="InterPro" id="IPR045109">
    <property type="entry name" value="LSDs-like"/>
</dbReference>
<feature type="region of interest" description="Disordered" evidence="6">
    <location>
        <begin position="688"/>
        <end position="712"/>
    </location>
</feature>
<dbReference type="InterPro" id="IPR014977">
    <property type="entry name" value="WRC_dom"/>
</dbReference>
<evidence type="ECO:0008006" key="12">
    <source>
        <dbReference type="Google" id="ProtNLM"/>
    </source>
</evidence>
<comment type="subcellular location">
    <subcellularLocation>
        <location evidence="1">Nucleus</location>
    </subcellularLocation>
</comment>
<protein>
    <recommendedName>
        <fullName evidence="12">Lysine-specific demethylase JMJ25</fullName>
    </recommendedName>
</protein>
<name>A0ABP0XE43_9BRYO</name>
<feature type="compositionally biased region" description="Basic residues" evidence="6">
    <location>
        <begin position="12"/>
        <end position="27"/>
    </location>
</feature>
<comment type="similarity">
    <text evidence="2">Belongs to the JARID1 histone demethylase family.</text>
</comment>
<evidence type="ECO:0000259" key="8">
    <source>
        <dbReference type="PROSITE" id="PS51184"/>
    </source>
</evidence>
<dbReference type="InterPro" id="IPR003347">
    <property type="entry name" value="JmjC_dom"/>
</dbReference>
<proteinExistence type="inferred from homology"/>
<feature type="compositionally biased region" description="Polar residues" evidence="6">
    <location>
        <begin position="168"/>
        <end position="177"/>
    </location>
</feature>
<evidence type="ECO:0000313" key="11">
    <source>
        <dbReference type="Proteomes" id="UP001497444"/>
    </source>
</evidence>
<evidence type="ECO:0000256" key="2">
    <source>
        <dbReference type="ARBA" id="ARBA00006801"/>
    </source>
</evidence>
<dbReference type="PANTHER" id="PTHR12549">
    <property type="entry name" value="JMJC DOMAIN-CONTAINING HISTONE DEMETHYLATION PROTEIN"/>
    <property type="match status" value="1"/>
</dbReference>
<evidence type="ECO:0000256" key="3">
    <source>
        <dbReference type="ARBA" id="ARBA00022723"/>
    </source>
</evidence>
<accession>A0ABP0XE43</accession>
<organism evidence="10 11">
    <name type="scientific">Sphagnum jensenii</name>
    <dbReference type="NCBI Taxonomy" id="128206"/>
    <lineage>
        <taxon>Eukaryota</taxon>
        <taxon>Viridiplantae</taxon>
        <taxon>Streptophyta</taxon>
        <taxon>Embryophyta</taxon>
        <taxon>Bryophyta</taxon>
        <taxon>Sphagnophytina</taxon>
        <taxon>Sphagnopsida</taxon>
        <taxon>Sphagnales</taxon>
        <taxon>Sphagnaceae</taxon>
        <taxon>Sphagnum</taxon>
    </lineage>
</organism>
<dbReference type="Pfam" id="PF02373">
    <property type="entry name" value="JmjC"/>
    <property type="match status" value="1"/>
</dbReference>
<feature type="domain" description="JmjC" evidence="8">
    <location>
        <begin position="608"/>
        <end position="944"/>
    </location>
</feature>
<feature type="region of interest" description="Disordered" evidence="6">
    <location>
        <begin position="1"/>
        <end position="37"/>
    </location>
</feature>
<dbReference type="PROSITE" id="PS51667">
    <property type="entry name" value="WRC"/>
    <property type="match status" value="1"/>
</dbReference>
<dbReference type="EMBL" id="OZ020103">
    <property type="protein sequence ID" value="CAK9277389.1"/>
    <property type="molecule type" value="Genomic_DNA"/>
</dbReference>
<keyword evidence="11" id="KW-1185">Reference proteome</keyword>
<feature type="compositionally biased region" description="Basic and acidic residues" evidence="6">
    <location>
        <begin position="688"/>
        <end position="711"/>
    </location>
</feature>
<dbReference type="PROSITE" id="PS51184">
    <property type="entry name" value="JMJC"/>
    <property type="match status" value="1"/>
</dbReference>
<dbReference type="Gene3D" id="2.60.120.650">
    <property type="entry name" value="Cupin"/>
    <property type="match status" value="2"/>
</dbReference>
<dbReference type="Pfam" id="PF08879">
    <property type="entry name" value="WRC"/>
    <property type="match status" value="1"/>
</dbReference>
<keyword evidence="5" id="KW-0862">Zinc</keyword>
<feature type="region of interest" description="Disordered" evidence="6">
    <location>
        <begin position="137"/>
        <end position="179"/>
    </location>
</feature>
<evidence type="ECO:0000259" key="7">
    <source>
        <dbReference type="PROSITE" id="PS50089"/>
    </source>
</evidence>
<feature type="compositionally biased region" description="Basic and acidic residues" evidence="6">
    <location>
        <begin position="1"/>
        <end position="11"/>
    </location>
</feature>
<dbReference type="SMART" id="SM00558">
    <property type="entry name" value="JmjC"/>
    <property type="match status" value="1"/>
</dbReference>
<feature type="domain" description="RING-type" evidence="7">
    <location>
        <begin position="186"/>
        <end position="236"/>
    </location>
</feature>
<keyword evidence="3" id="KW-0479">Metal-binding</keyword>
<dbReference type="PANTHER" id="PTHR12549:SF38">
    <property type="entry name" value="JMJC DOMAIN-CONTAINING HISTONE DEMETHYLASE 2, ISOFORM A"/>
    <property type="match status" value="1"/>
</dbReference>
<evidence type="ECO:0000313" key="10">
    <source>
        <dbReference type="EMBL" id="CAK9277389.1"/>
    </source>
</evidence>
<gene>
    <name evidence="10" type="ORF">CSSPJE1EN1_LOCUS22867</name>
</gene>
<evidence type="ECO:0000256" key="5">
    <source>
        <dbReference type="PROSITE-ProRule" id="PRU00175"/>
    </source>
</evidence>
<evidence type="ECO:0000256" key="6">
    <source>
        <dbReference type="SAM" id="MobiDB-lite"/>
    </source>
</evidence>
<feature type="domain" description="WRC" evidence="9">
    <location>
        <begin position="62"/>
        <end position="108"/>
    </location>
</feature>
<dbReference type="SUPFAM" id="SSF51197">
    <property type="entry name" value="Clavaminate synthase-like"/>
    <property type="match status" value="1"/>
</dbReference>
<dbReference type="InterPro" id="IPR001841">
    <property type="entry name" value="Znf_RING"/>
</dbReference>